<evidence type="ECO:0000313" key="3">
    <source>
        <dbReference type="Proteomes" id="UP000320011"/>
    </source>
</evidence>
<reference evidence="2 3" key="1">
    <citation type="submission" date="2019-07" db="EMBL/GenBank/DDBJ databases">
        <authorList>
            <person name="Duangmal K."/>
            <person name="Teo W.F.A."/>
        </authorList>
    </citation>
    <scope>NUCLEOTIDE SEQUENCE [LARGE SCALE GENOMIC DNA]</scope>
    <source>
        <strain evidence="2 3">TBRC 6029</strain>
    </source>
</reference>
<comment type="caution">
    <text evidence="2">The sequence shown here is derived from an EMBL/GenBank/DDBJ whole genome shotgun (WGS) entry which is preliminary data.</text>
</comment>
<dbReference type="AlphaFoldDB" id="A0A558DPG5"/>
<evidence type="ECO:0000256" key="1">
    <source>
        <dbReference type="SAM" id="MobiDB-lite"/>
    </source>
</evidence>
<proteinExistence type="predicted"/>
<dbReference type="RefSeq" id="WP_144584696.1">
    <property type="nucleotide sequence ID" value="NZ_VJWX01000002.1"/>
</dbReference>
<reference evidence="2 3" key="2">
    <citation type="submission" date="2019-08" db="EMBL/GenBank/DDBJ databases">
        <title>Amycolatopsis acidicola sp. nov., isolated from peat swamp forest soil.</title>
        <authorList>
            <person name="Srisuk N."/>
        </authorList>
    </citation>
    <scope>NUCLEOTIDE SEQUENCE [LARGE SCALE GENOMIC DNA]</scope>
    <source>
        <strain evidence="2 3">TBRC 6029</strain>
    </source>
</reference>
<protein>
    <recommendedName>
        <fullName evidence="4">PE domain-containing protein</fullName>
    </recommendedName>
</protein>
<sequence>MAGEGSSQIQGVLDGHVDPSTVAPPSAAEQAIDTQIAIDRLNAEIQTQSVGLAPTGAQQVATATPGSGGYHFSPEKIADLITEWEKLRDVLRDDERNLKDAALKAWPPSPDHPATRNAEATRKSIVAAIDQNQAMQQYCQAYVYALRKANGTYVQQDEDTGKGLNSGAPKTDGSAL</sequence>
<feature type="compositionally biased region" description="Polar residues" evidence="1">
    <location>
        <begin position="1"/>
        <end position="10"/>
    </location>
</feature>
<dbReference type="OrthoDB" id="3638161at2"/>
<feature type="region of interest" description="Disordered" evidence="1">
    <location>
        <begin position="1"/>
        <end position="28"/>
    </location>
</feature>
<dbReference type="Proteomes" id="UP000320011">
    <property type="component" value="Unassembled WGS sequence"/>
</dbReference>
<accession>A0A558DPG5</accession>
<gene>
    <name evidence="2" type="ORF">FNH05_00310</name>
</gene>
<feature type="region of interest" description="Disordered" evidence="1">
    <location>
        <begin position="155"/>
        <end position="176"/>
    </location>
</feature>
<keyword evidence="3" id="KW-1185">Reference proteome</keyword>
<evidence type="ECO:0008006" key="4">
    <source>
        <dbReference type="Google" id="ProtNLM"/>
    </source>
</evidence>
<organism evidence="2 3">
    <name type="scientific">Amycolatopsis rhizosphaerae</name>
    <dbReference type="NCBI Taxonomy" id="2053003"/>
    <lineage>
        <taxon>Bacteria</taxon>
        <taxon>Bacillati</taxon>
        <taxon>Actinomycetota</taxon>
        <taxon>Actinomycetes</taxon>
        <taxon>Pseudonocardiales</taxon>
        <taxon>Pseudonocardiaceae</taxon>
        <taxon>Amycolatopsis</taxon>
    </lineage>
</organism>
<name>A0A558DPG5_9PSEU</name>
<evidence type="ECO:0000313" key="2">
    <source>
        <dbReference type="EMBL" id="TVT62858.1"/>
    </source>
</evidence>
<dbReference type="EMBL" id="VJWX01000002">
    <property type="protein sequence ID" value="TVT62858.1"/>
    <property type="molecule type" value="Genomic_DNA"/>
</dbReference>